<evidence type="ECO:0008006" key="4">
    <source>
        <dbReference type="Google" id="ProtNLM"/>
    </source>
</evidence>
<dbReference type="EMBL" id="JAOTPO010000002">
    <property type="protein sequence ID" value="MDE5412633.1"/>
    <property type="molecule type" value="Genomic_DNA"/>
</dbReference>
<keyword evidence="3" id="KW-1185">Reference proteome</keyword>
<accession>A0ABT5VDS6</accession>
<comment type="caution">
    <text evidence="2">The sequence shown here is derived from an EMBL/GenBank/DDBJ whole genome shotgun (WGS) entry which is preliminary data.</text>
</comment>
<evidence type="ECO:0000313" key="3">
    <source>
        <dbReference type="Proteomes" id="UP001148125"/>
    </source>
</evidence>
<name>A0ABT5VDS6_9BACI</name>
<sequence length="59" mass="6362">MANLVIDFILLALCIIGLTALMGTITNVFGMKIFGRGNVDKFKTKSSSIQSGWKKVGGR</sequence>
<protein>
    <recommendedName>
        <fullName evidence="4">DUF3784 domain-containing protein</fullName>
    </recommendedName>
</protein>
<gene>
    <name evidence="2" type="ORF">N7Z68_04485</name>
</gene>
<dbReference type="RefSeq" id="WP_275117262.1">
    <property type="nucleotide sequence ID" value="NZ_JAOTPO010000002.1"/>
</dbReference>
<proteinExistence type="predicted"/>
<keyword evidence="1" id="KW-0472">Membrane</keyword>
<organism evidence="2 3">
    <name type="scientific">Alkalihalobacterium chitinilyticum</name>
    <dbReference type="NCBI Taxonomy" id="2980103"/>
    <lineage>
        <taxon>Bacteria</taxon>
        <taxon>Bacillati</taxon>
        <taxon>Bacillota</taxon>
        <taxon>Bacilli</taxon>
        <taxon>Bacillales</taxon>
        <taxon>Bacillaceae</taxon>
        <taxon>Alkalihalobacterium</taxon>
    </lineage>
</organism>
<feature type="transmembrane region" description="Helical" evidence="1">
    <location>
        <begin position="6"/>
        <end position="29"/>
    </location>
</feature>
<evidence type="ECO:0000313" key="2">
    <source>
        <dbReference type="EMBL" id="MDE5412633.1"/>
    </source>
</evidence>
<evidence type="ECO:0000256" key="1">
    <source>
        <dbReference type="SAM" id="Phobius"/>
    </source>
</evidence>
<reference evidence="2" key="1">
    <citation type="submission" date="2024-05" db="EMBL/GenBank/DDBJ databases">
        <title>Alkalihalobacillus sp. strain MEB203 novel alkaliphilic bacterium from Lonar Lake, India.</title>
        <authorList>
            <person name="Joshi A."/>
            <person name="Thite S."/>
            <person name="Mengade P."/>
        </authorList>
    </citation>
    <scope>NUCLEOTIDE SEQUENCE</scope>
    <source>
        <strain evidence="2">MEB 203</strain>
    </source>
</reference>
<keyword evidence="1" id="KW-0812">Transmembrane</keyword>
<dbReference type="Proteomes" id="UP001148125">
    <property type="component" value="Unassembled WGS sequence"/>
</dbReference>
<keyword evidence="1" id="KW-1133">Transmembrane helix</keyword>